<evidence type="ECO:0000313" key="10">
    <source>
        <dbReference type="EMBL" id="MDX6805791.1"/>
    </source>
</evidence>
<comment type="caution">
    <text evidence="10">The sequence shown here is derived from an EMBL/GenBank/DDBJ whole genome shotgun (WGS) entry which is preliminary data.</text>
</comment>
<dbReference type="PANTHER" id="PTHR30576:SF0">
    <property type="entry name" value="UNDECAPRENYL-PHOSPHATE N-ACETYLGALACTOSAMINYL 1-PHOSPHATE TRANSFERASE-RELATED"/>
    <property type="match status" value="1"/>
</dbReference>
<sequence>MFAFLLSIAFVVLDVALVALAAVLAALLRQGTLDSGNWPQFVGVVLPAYLVTCAATGGYSSRVLTSFSAAAARALLAMAVAVSIGFCAAFALQVGGQISRLETAYAIGSALAFLLLARSVGARIAAPALQKGAEHSVTVVTDGHVPTEAWAGARVVNIHAKAAALPEGELAFFAYVGHLVRDSDRVVLILGNVQQRLRWAETMRLCGVNAEVVADLGGLKPIGLSRWSGSSTLVVSRGPMTLGERAAKRAFDLGLTLAAMPLALPLIAIAAALIKMDSPGPVFFIQTRVGRNNRHYRCFKLRTMRHEASDPEGARSISPGDDRTTRIGRVLRRTSLDELPQLFNVLAGDMSLVGPRPHALGSTAGGALFWEGLPDYWTRHAMKPGVTGLAQVRGLRGPTQTREDLERRLAADLEYINSWSPLLDLRLLLRTVAVVAHRNAF</sequence>
<proteinExistence type="inferred from homology"/>
<evidence type="ECO:0000256" key="1">
    <source>
        <dbReference type="ARBA" id="ARBA00004141"/>
    </source>
</evidence>
<evidence type="ECO:0000256" key="5">
    <source>
        <dbReference type="ARBA" id="ARBA00022989"/>
    </source>
</evidence>
<evidence type="ECO:0000256" key="8">
    <source>
        <dbReference type="SAM" id="Phobius"/>
    </source>
</evidence>
<dbReference type="Pfam" id="PF02397">
    <property type="entry name" value="Bac_transf"/>
    <property type="match status" value="1"/>
</dbReference>
<evidence type="ECO:0000256" key="3">
    <source>
        <dbReference type="ARBA" id="ARBA00022679"/>
    </source>
</evidence>
<dbReference type="NCBIfam" id="TIGR03025">
    <property type="entry name" value="EPS_sugtrans"/>
    <property type="match status" value="1"/>
</dbReference>
<dbReference type="Proteomes" id="UP001274321">
    <property type="component" value="Unassembled WGS sequence"/>
</dbReference>
<dbReference type="PANTHER" id="PTHR30576">
    <property type="entry name" value="COLANIC BIOSYNTHESIS UDP-GLUCOSE LIPID CARRIER TRANSFERASE"/>
    <property type="match status" value="1"/>
</dbReference>
<feature type="transmembrane region" description="Helical" evidence="8">
    <location>
        <begin position="104"/>
        <end position="121"/>
    </location>
</feature>
<name>A0ABU4RLU1_9HYPH</name>
<comment type="subcellular location">
    <subcellularLocation>
        <location evidence="1">Membrane</location>
        <topology evidence="1">Multi-pass membrane protein</topology>
    </subcellularLocation>
</comment>
<evidence type="ECO:0000256" key="6">
    <source>
        <dbReference type="ARBA" id="ARBA00023136"/>
    </source>
</evidence>
<keyword evidence="11" id="KW-1185">Reference proteome</keyword>
<evidence type="ECO:0000256" key="7">
    <source>
        <dbReference type="ARBA" id="ARBA00023169"/>
    </source>
</evidence>
<keyword evidence="4 8" id="KW-0812">Transmembrane</keyword>
<keyword evidence="3" id="KW-0808">Transferase</keyword>
<comment type="similarity">
    <text evidence="2">Belongs to the bacterial sugar transferase family.</text>
</comment>
<dbReference type="RefSeq" id="WP_319843918.1">
    <property type="nucleotide sequence ID" value="NZ_JAXAFJ010000003.1"/>
</dbReference>
<evidence type="ECO:0000256" key="2">
    <source>
        <dbReference type="ARBA" id="ARBA00006464"/>
    </source>
</evidence>
<keyword evidence="7" id="KW-0270">Exopolysaccharide synthesis</keyword>
<keyword evidence="5 8" id="KW-1133">Transmembrane helix</keyword>
<evidence type="ECO:0000259" key="9">
    <source>
        <dbReference type="Pfam" id="PF02397"/>
    </source>
</evidence>
<feature type="transmembrane region" description="Helical" evidence="8">
    <location>
        <begin position="71"/>
        <end position="92"/>
    </location>
</feature>
<feature type="transmembrane region" description="Helical" evidence="8">
    <location>
        <begin position="250"/>
        <end position="274"/>
    </location>
</feature>
<feature type="transmembrane region" description="Helical" evidence="8">
    <location>
        <begin position="37"/>
        <end position="59"/>
    </location>
</feature>
<protein>
    <submittedName>
        <fullName evidence="10">Exopolysaccharide biosynthesis polyprenyl glycosylphosphotransferase</fullName>
    </submittedName>
</protein>
<organism evidence="10 11">
    <name type="scientific">Terrihabitans rhizophilus</name>
    <dbReference type="NCBI Taxonomy" id="3092662"/>
    <lineage>
        <taxon>Bacteria</taxon>
        <taxon>Pseudomonadati</taxon>
        <taxon>Pseudomonadota</taxon>
        <taxon>Alphaproteobacteria</taxon>
        <taxon>Hyphomicrobiales</taxon>
        <taxon>Terrihabitans</taxon>
    </lineage>
</organism>
<evidence type="ECO:0000256" key="4">
    <source>
        <dbReference type="ARBA" id="ARBA00022692"/>
    </source>
</evidence>
<dbReference type="InterPro" id="IPR017475">
    <property type="entry name" value="EPS_sugar_tfrase"/>
</dbReference>
<evidence type="ECO:0000313" key="11">
    <source>
        <dbReference type="Proteomes" id="UP001274321"/>
    </source>
</evidence>
<gene>
    <name evidence="10" type="ORF">SCD90_06925</name>
</gene>
<keyword evidence="6 8" id="KW-0472">Membrane</keyword>
<dbReference type="EMBL" id="JAXAFJ010000003">
    <property type="protein sequence ID" value="MDX6805791.1"/>
    <property type="molecule type" value="Genomic_DNA"/>
</dbReference>
<feature type="domain" description="Bacterial sugar transferase" evidence="9">
    <location>
        <begin position="248"/>
        <end position="436"/>
    </location>
</feature>
<accession>A0ABU4RLU1</accession>
<dbReference type="InterPro" id="IPR003362">
    <property type="entry name" value="Bact_transf"/>
</dbReference>
<reference evidence="10 11" key="1">
    <citation type="submission" date="2023-11" db="EMBL/GenBank/DDBJ databases">
        <authorList>
            <person name="Bao R."/>
        </authorList>
    </citation>
    <scope>NUCLEOTIDE SEQUENCE [LARGE SCALE GENOMIC DNA]</scope>
    <source>
        <strain evidence="10 11">PJ23</strain>
    </source>
</reference>